<dbReference type="OrthoDB" id="297496at2759"/>
<protein>
    <submittedName>
        <fullName evidence="3">Uncharacterized protein</fullName>
    </submittedName>
</protein>
<keyword evidence="2" id="KW-1133">Transmembrane helix</keyword>
<evidence type="ECO:0000313" key="3">
    <source>
        <dbReference type="EMBL" id="CAB0036643.1"/>
    </source>
</evidence>
<keyword evidence="2" id="KW-0472">Membrane</keyword>
<dbReference type="AlphaFoldDB" id="A0A6H5IGT5"/>
<evidence type="ECO:0000256" key="2">
    <source>
        <dbReference type="SAM" id="Phobius"/>
    </source>
</evidence>
<proteinExistence type="predicted"/>
<keyword evidence="4" id="KW-1185">Reference proteome</keyword>
<name>A0A6H5IGT5_9HYME</name>
<sequence length="477" mass="53575">MYQNVQCYAWLAATGDNSVALEHQGSELGQLALAPPNPITADNHHQHHIQTTTSNKLQRHGEKRVTFREHPVELAQSSSDSCDVCFSTYFVVDPYEQRTPSAHQQQEEEEEEEDGFRPSQNCQQHSPYQEEEEVHQEVVQHEPGCAIAVAMDKDASGNPRVAGCYRAYEGLKNTNNGNTSSLKRPNNVTVGPGIDHVPSCKAVQMQTGQVRCLCFGGAPEKASRHSFLKGFLINLAICALLVLYTLVGSFIFLYLERSEESPDHQMLAATIPGSGRVNIKNSTWLNRSCWDSNDDPRARPQRSLVARDRSPLLAPPSRKPTLLTHSDVIDTQPLRKGRRALAAQLGSRCLSRTHSMYRQRAQVAARSYIHIHTSSTLVSPARLKSLPAYASAHTYSLFFLSFCGALKLQPASTRPRRGHRVTYPSPKPYYLQVRLVYLHDNQPARQLQHQLQLLSPLSFTQTHMIGLHIMTRIQRYL</sequence>
<feature type="compositionally biased region" description="Polar residues" evidence="1">
    <location>
        <begin position="118"/>
        <end position="127"/>
    </location>
</feature>
<organism evidence="3 4">
    <name type="scientific">Trichogramma brassicae</name>
    <dbReference type="NCBI Taxonomy" id="86971"/>
    <lineage>
        <taxon>Eukaryota</taxon>
        <taxon>Metazoa</taxon>
        <taxon>Ecdysozoa</taxon>
        <taxon>Arthropoda</taxon>
        <taxon>Hexapoda</taxon>
        <taxon>Insecta</taxon>
        <taxon>Pterygota</taxon>
        <taxon>Neoptera</taxon>
        <taxon>Endopterygota</taxon>
        <taxon>Hymenoptera</taxon>
        <taxon>Apocrita</taxon>
        <taxon>Proctotrupomorpha</taxon>
        <taxon>Chalcidoidea</taxon>
        <taxon>Trichogrammatidae</taxon>
        <taxon>Trichogramma</taxon>
    </lineage>
</organism>
<accession>A0A6H5IGT5</accession>
<feature type="region of interest" description="Disordered" evidence="1">
    <location>
        <begin position="97"/>
        <end position="132"/>
    </location>
</feature>
<dbReference type="EMBL" id="CADCXV010000824">
    <property type="protein sequence ID" value="CAB0036643.1"/>
    <property type="molecule type" value="Genomic_DNA"/>
</dbReference>
<reference evidence="3 4" key="1">
    <citation type="submission" date="2020-02" db="EMBL/GenBank/DDBJ databases">
        <authorList>
            <person name="Ferguson B K."/>
        </authorList>
    </citation>
    <scope>NUCLEOTIDE SEQUENCE [LARGE SCALE GENOMIC DNA]</scope>
</reference>
<feature type="region of interest" description="Disordered" evidence="1">
    <location>
        <begin position="291"/>
        <end position="320"/>
    </location>
</feature>
<evidence type="ECO:0000256" key="1">
    <source>
        <dbReference type="SAM" id="MobiDB-lite"/>
    </source>
</evidence>
<feature type="transmembrane region" description="Helical" evidence="2">
    <location>
        <begin position="231"/>
        <end position="255"/>
    </location>
</feature>
<gene>
    <name evidence="3" type="ORF">TBRA_LOCUS8503</name>
</gene>
<dbReference type="Proteomes" id="UP000479190">
    <property type="component" value="Unassembled WGS sequence"/>
</dbReference>
<evidence type="ECO:0000313" key="4">
    <source>
        <dbReference type="Proteomes" id="UP000479190"/>
    </source>
</evidence>
<keyword evidence="2" id="KW-0812">Transmembrane</keyword>